<dbReference type="PROSITE" id="PS50405">
    <property type="entry name" value="GST_CTER"/>
    <property type="match status" value="1"/>
</dbReference>
<dbReference type="SUPFAM" id="SSF52833">
    <property type="entry name" value="Thioredoxin-like"/>
    <property type="match status" value="1"/>
</dbReference>
<dbReference type="HOGENOM" id="CLU_037263_1_0_3"/>
<feature type="active site" description="Nucleophile" evidence="1">
    <location>
        <position position="58"/>
    </location>
</feature>
<name>B8HTE3_CYAP4</name>
<dbReference type="Pfam" id="PF13410">
    <property type="entry name" value="GST_C_2"/>
    <property type="match status" value="1"/>
</dbReference>
<feature type="site" description="Lowers pKa of active site Cys" evidence="3">
    <location>
        <position position="247"/>
    </location>
</feature>
<dbReference type="KEGG" id="cyn:Cyan7425_2004"/>
<dbReference type="GO" id="GO:0004364">
    <property type="term" value="F:glutathione transferase activity"/>
    <property type="evidence" value="ECO:0007669"/>
    <property type="project" value="InterPro"/>
</dbReference>
<dbReference type="PANTHER" id="PTHR32419">
    <property type="entry name" value="GLUTATHIONYL-HYDROQUINONE REDUCTASE"/>
    <property type="match status" value="1"/>
</dbReference>
<dbReference type="SFLD" id="SFLDG01148">
    <property type="entry name" value="Xi_(cytGST)"/>
    <property type="match status" value="1"/>
</dbReference>
<dbReference type="AlphaFoldDB" id="B8HTE3"/>
<feature type="site" description="Lowers pKa of active site Cys" evidence="3">
    <location>
        <position position="290"/>
    </location>
</feature>
<feature type="domain" description="GST C-terminal" evidence="4">
    <location>
        <begin position="151"/>
        <end position="290"/>
    </location>
</feature>
<dbReference type="FunFam" id="3.40.30.10:FF:000058">
    <property type="entry name" value="Glutathione S-transferase, omega"/>
    <property type="match status" value="1"/>
</dbReference>
<feature type="binding site" evidence="2">
    <location>
        <position position="91"/>
    </location>
    <ligand>
        <name>glutathione</name>
        <dbReference type="ChEBI" id="CHEBI:57925"/>
    </ligand>
</feature>
<accession>B8HTE3</accession>
<dbReference type="OrthoDB" id="9769158at2"/>
<dbReference type="InterPro" id="IPR016639">
    <property type="entry name" value="GST_Omega/GSH"/>
</dbReference>
<sequence length="325" mass="37932">MALGMLINGQWLREREQEDAQGRFLRPPTTFRHWIKADGSTPFQPQPDRYHLYVSLACPWAHRTLILRKLKGLETVISVSIVDPYMGDEGWFFSEAPGSIPDRVNHTQYLREIYLKVDPHYTGRVTVPVLWDKHRQTIVNNESREIMRMLDTEFDSLARQPVSFYPAALQPQIDETITALYQPINNGVYRAGFATTQAAYEEAVTELFQHLDHWDGVLQQQRYLCGNQITEADWCFFTTLLRFDPVYYSHFKCNLRRISDYAQLGPYLRDLYQYGEVKETCDLDQIKQHYYRSHTKINPSGIVPKGPLLDLEAPHDRERFTQPGA</sequence>
<evidence type="ECO:0000256" key="1">
    <source>
        <dbReference type="PIRSR" id="PIRSR015753-1"/>
    </source>
</evidence>
<feature type="binding site" evidence="2">
    <location>
        <begin position="142"/>
        <end position="143"/>
    </location>
    <ligand>
        <name>glutathione</name>
        <dbReference type="ChEBI" id="CHEBI:57925"/>
    </ligand>
</feature>
<proteinExistence type="predicted"/>
<organism evidence="5">
    <name type="scientific">Cyanothece sp. (strain PCC 7425 / ATCC 29141)</name>
    <dbReference type="NCBI Taxonomy" id="395961"/>
    <lineage>
        <taxon>Bacteria</taxon>
        <taxon>Bacillati</taxon>
        <taxon>Cyanobacteriota</taxon>
        <taxon>Cyanophyceae</taxon>
        <taxon>Gomontiellales</taxon>
        <taxon>Cyanothecaceae</taxon>
        <taxon>Cyanothece</taxon>
    </lineage>
</organism>
<dbReference type="InterPro" id="IPR036282">
    <property type="entry name" value="Glutathione-S-Trfase_C_sf"/>
</dbReference>
<dbReference type="InterPro" id="IPR040079">
    <property type="entry name" value="Glutathione_S-Trfase"/>
</dbReference>
<feature type="active site" description="Proton donor/acceptor" evidence="1">
    <location>
        <position position="189"/>
    </location>
</feature>
<dbReference type="InterPro" id="IPR036249">
    <property type="entry name" value="Thioredoxin-like_sf"/>
</dbReference>
<dbReference type="STRING" id="395961.Cyan7425_2004"/>
<dbReference type="Gene3D" id="3.40.30.10">
    <property type="entry name" value="Glutaredoxin"/>
    <property type="match status" value="1"/>
</dbReference>
<dbReference type="Pfam" id="PF13409">
    <property type="entry name" value="GST_N_2"/>
    <property type="match status" value="1"/>
</dbReference>
<dbReference type="InterPro" id="IPR047047">
    <property type="entry name" value="GST_Omega-like_C"/>
</dbReference>
<evidence type="ECO:0000256" key="2">
    <source>
        <dbReference type="PIRSR" id="PIRSR015753-2"/>
    </source>
</evidence>
<dbReference type="InterPro" id="IPR004045">
    <property type="entry name" value="Glutathione_S-Trfase_N"/>
</dbReference>
<evidence type="ECO:0000313" key="5">
    <source>
        <dbReference type="EMBL" id="ACL44369.1"/>
    </source>
</evidence>
<dbReference type="Gene3D" id="1.20.1050.10">
    <property type="match status" value="1"/>
</dbReference>
<feature type="binding site" evidence="2">
    <location>
        <begin position="124"/>
        <end position="127"/>
    </location>
    <ligand>
        <name>glutathione</name>
        <dbReference type="ChEBI" id="CHEBI:57925"/>
    </ligand>
</feature>
<dbReference type="PANTHER" id="PTHR32419:SF6">
    <property type="entry name" value="GLUTATHIONE S-TRANSFERASE OMEGA-LIKE 1-RELATED"/>
    <property type="match status" value="1"/>
</dbReference>
<dbReference type="SFLD" id="SFLDG01206">
    <property type="entry name" value="Xi.1"/>
    <property type="match status" value="1"/>
</dbReference>
<evidence type="ECO:0000259" key="4">
    <source>
        <dbReference type="PROSITE" id="PS50405"/>
    </source>
</evidence>
<dbReference type="eggNOG" id="COG0435">
    <property type="taxonomic scope" value="Bacteria"/>
</dbReference>
<dbReference type="SUPFAM" id="SSF47616">
    <property type="entry name" value="GST C-terminal domain-like"/>
    <property type="match status" value="1"/>
</dbReference>
<keyword evidence="5" id="KW-0808">Transferase</keyword>
<dbReference type="GO" id="GO:0005737">
    <property type="term" value="C:cytoplasm"/>
    <property type="evidence" value="ECO:0007669"/>
    <property type="project" value="TreeGrafter"/>
</dbReference>
<evidence type="ECO:0000256" key="3">
    <source>
        <dbReference type="PIRSR" id="PIRSR015753-3"/>
    </source>
</evidence>
<dbReference type="SFLD" id="SFLDS00019">
    <property type="entry name" value="Glutathione_Transferase_(cytos"/>
    <property type="match status" value="1"/>
</dbReference>
<protein>
    <submittedName>
        <fullName evidence="5">Putative glutathione S-transferase</fullName>
    </submittedName>
</protein>
<gene>
    <name evidence="5" type="ordered locus">Cyan7425_2004</name>
</gene>
<dbReference type="EMBL" id="CP001344">
    <property type="protein sequence ID" value="ACL44369.1"/>
    <property type="molecule type" value="Genomic_DNA"/>
</dbReference>
<dbReference type="InterPro" id="IPR010987">
    <property type="entry name" value="Glutathione-S-Trfase_C-like"/>
</dbReference>
<dbReference type="PIRSF" id="PIRSF015753">
    <property type="entry name" value="GST"/>
    <property type="match status" value="1"/>
</dbReference>
<dbReference type="CDD" id="cd03190">
    <property type="entry name" value="GST_C_Omega_like"/>
    <property type="match status" value="1"/>
</dbReference>
<reference evidence="5" key="1">
    <citation type="submission" date="2009-01" db="EMBL/GenBank/DDBJ databases">
        <title>Complete sequence of chromosome Cyanothece sp. PCC 7425.</title>
        <authorList>
            <consortium name="US DOE Joint Genome Institute"/>
            <person name="Lucas S."/>
            <person name="Copeland A."/>
            <person name="Lapidus A."/>
            <person name="Glavina del Rio T."/>
            <person name="Dalin E."/>
            <person name="Tice H."/>
            <person name="Bruce D."/>
            <person name="Goodwin L."/>
            <person name="Pitluck S."/>
            <person name="Sims D."/>
            <person name="Meineke L."/>
            <person name="Brettin T."/>
            <person name="Detter J.C."/>
            <person name="Han C."/>
            <person name="Larimer F."/>
            <person name="Land M."/>
            <person name="Hauser L."/>
            <person name="Kyrpides N."/>
            <person name="Ovchinnikova G."/>
            <person name="Liberton M."/>
            <person name="Stoeckel J."/>
            <person name="Banerjee A."/>
            <person name="Singh A."/>
            <person name="Page L."/>
            <person name="Sato H."/>
            <person name="Zhao L."/>
            <person name="Sherman L."/>
            <person name="Pakrasi H."/>
            <person name="Richardson P."/>
        </authorList>
    </citation>
    <scope>NUCLEOTIDE SEQUENCE</scope>
    <source>
        <strain evidence="5">PCC 7425</strain>
    </source>
</reference>